<dbReference type="RefSeq" id="WP_111820934.1">
    <property type="nucleotide sequence ID" value="NZ_JAGIPM010000007.1"/>
</dbReference>
<dbReference type="SUPFAM" id="SSF54909">
    <property type="entry name" value="Dimeric alpha+beta barrel"/>
    <property type="match status" value="1"/>
</dbReference>
<dbReference type="InterPro" id="IPR010753">
    <property type="entry name" value="DUF1330"/>
</dbReference>
<dbReference type="PANTHER" id="PTHR41521">
    <property type="match status" value="1"/>
</dbReference>
<dbReference type="Proteomes" id="UP001265315">
    <property type="component" value="Unassembled WGS sequence"/>
</dbReference>
<evidence type="ECO:0000313" key="2">
    <source>
        <dbReference type="EMBL" id="MDR6704914.1"/>
    </source>
</evidence>
<evidence type="ECO:0000259" key="1">
    <source>
        <dbReference type="Pfam" id="PF07045"/>
    </source>
</evidence>
<dbReference type="EMBL" id="JAVDSW010000006">
    <property type="protein sequence ID" value="MDR6704914.1"/>
    <property type="molecule type" value="Genomic_DNA"/>
</dbReference>
<dbReference type="Pfam" id="PF07045">
    <property type="entry name" value="DUF1330"/>
    <property type="match status" value="1"/>
</dbReference>
<evidence type="ECO:0000313" key="3">
    <source>
        <dbReference type="Proteomes" id="UP001265315"/>
    </source>
</evidence>
<sequence>MTAYAVFIQDRTRNAAELQTYTEMLRPLLAGSGGTLLAAHGPQDILEGAAPEGVVMVSFPTMEAARTFYDSSDYQAAVRHRFLGGDYRSFIIGGIS</sequence>
<gene>
    <name evidence="2" type="ORF">J2W61_004789</name>
</gene>
<dbReference type="PANTHER" id="PTHR41521:SF4">
    <property type="entry name" value="BLR0684 PROTEIN"/>
    <property type="match status" value="1"/>
</dbReference>
<proteinExistence type="predicted"/>
<dbReference type="AlphaFoldDB" id="A0AAW8M0H9"/>
<reference evidence="2" key="1">
    <citation type="submission" date="2023-07" db="EMBL/GenBank/DDBJ databases">
        <title>Sorghum-associated microbial communities from plants grown in Nebraska, USA.</title>
        <authorList>
            <person name="Schachtman D."/>
        </authorList>
    </citation>
    <scope>NUCLEOTIDE SEQUENCE</scope>
    <source>
        <strain evidence="2">1457</strain>
    </source>
</reference>
<dbReference type="InterPro" id="IPR011008">
    <property type="entry name" value="Dimeric_a/b-barrel"/>
</dbReference>
<organism evidence="2 3">
    <name type="scientific">Agrobacterium tumefaciens</name>
    <dbReference type="NCBI Taxonomy" id="358"/>
    <lineage>
        <taxon>Bacteria</taxon>
        <taxon>Pseudomonadati</taxon>
        <taxon>Pseudomonadota</taxon>
        <taxon>Alphaproteobacteria</taxon>
        <taxon>Hyphomicrobiales</taxon>
        <taxon>Rhizobiaceae</taxon>
        <taxon>Rhizobium/Agrobacterium group</taxon>
        <taxon>Agrobacterium</taxon>
        <taxon>Agrobacterium tumefaciens complex</taxon>
    </lineage>
</organism>
<feature type="domain" description="DUF1330" evidence="1">
    <location>
        <begin position="2"/>
        <end position="94"/>
    </location>
</feature>
<protein>
    <submittedName>
        <fullName evidence="2">Uncharacterized protein (DUF1330 family)</fullName>
    </submittedName>
</protein>
<comment type="caution">
    <text evidence="2">The sequence shown here is derived from an EMBL/GenBank/DDBJ whole genome shotgun (WGS) entry which is preliminary data.</text>
</comment>
<dbReference type="Gene3D" id="3.30.70.100">
    <property type="match status" value="1"/>
</dbReference>
<name>A0AAW8M0H9_AGRTU</name>
<accession>A0AAW8M0H9</accession>